<organism evidence="1 2">
    <name type="scientific">Coccidioides immitis RMSCC 2394</name>
    <dbReference type="NCBI Taxonomy" id="404692"/>
    <lineage>
        <taxon>Eukaryota</taxon>
        <taxon>Fungi</taxon>
        <taxon>Dikarya</taxon>
        <taxon>Ascomycota</taxon>
        <taxon>Pezizomycotina</taxon>
        <taxon>Eurotiomycetes</taxon>
        <taxon>Eurotiomycetidae</taxon>
        <taxon>Onygenales</taxon>
        <taxon>Onygenaceae</taxon>
        <taxon>Coccidioides</taxon>
    </lineage>
</organism>
<protein>
    <submittedName>
        <fullName evidence="1">Uncharacterized protein</fullName>
    </submittedName>
</protein>
<evidence type="ECO:0000313" key="1">
    <source>
        <dbReference type="EMBL" id="KMP07434.1"/>
    </source>
</evidence>
<gene>
    <name evidence="1" type="ORF">CIRG_07115</name>
</gene>
<proteinExistence type="predicted"/>
<evidence type="ECO:0000313" key="2">
    <source>
        <dbReference type="Proteomes" id="UP000054565"/>
    </source>
</evidence>
<dbReference type="Proteomes" id="UP000054565">
    <property type="component" value="Unassembled WGS sequence"/>
</dbReference>
<accession>A0A0J6YK08</accession>
<sequence>MQPACYVMQRNASPVFLLSYTLGQPDGVFGDDVPSCRDLTDAQGYIKIHEQGGMGTLGQKAAVPDDKKKGIDSCPVGCACLLGASSEHLTTHQVQGVIKI</sequence>
<reference evidence="2" key="1">
    <citation type="journal article" date="2010" name="Genome Res.">
        <title>Population genomic sequencing of Coccidioides fungi reveals recent hybridization and transposon control.</title>
        <authorList>
            <person name="Neafsey D.E."/>
            <person name="Barker B.M."/>
            <person name="Sharpton T.J."/>
            <person name="Stajich J.E."/>
            <person name="Park D.J."/>
            <person name="Whiston E."/>
            <person name="Hung C.-Y."/>
            <person name="McMahan C."/>
            <person name="White J."/>
            <person name="Sykes S."/>
            <person name="Heiman D."/>
            <person name="Young S."/>
            <person name="Zeng Q."/>
            <person name="Abouelleil A."/>
            <person name="Aftuck L."/>
            <person name="Bessette D."/>
            <person name="Brown A."/>
            <person name="FitzGerald M."/>
            <person name="Lui A."/>
            <person name="Macdonald J.P."/>
            <person name="Priest M."/>
            <person name="Orbach M.J."/>
            <person name="Galgiani J.N."/>
            <person name="Kirkland T.N."/>
            <person name="Cole G.T."/>
            <person name="Birren B.W."/>
            <person name="Henn M.R."/>
            <person name="Taylor J.W."/>
            <person name="Rounsley S.D."/>
        </authorList>
    </citation>
    <scope>NUCLEOTIDE SEQUENCE [LARGE SCALE GENOMIC DNA]</scope>
    <source>
        <strain evidence="2">RMSCC 2394</strain>
    </source>
</reference>
<dbReference type="AlphaFoldDB" id="A0A0J6YK08"/>
<name>A0A0J6YK08_COCIT</name>
<dbReference type="EMBL" id="DS028097">
    <property type="protein sequence ID" value="KMP07434.1"/>
    <property type="molecule type" value="Genomic_DNA"/>
</dbReference>